<feature type="compositionally biased region" description="Acidic residues" evidence="1">
    <location>
        <begin position="41"/>
        <end position="51"/>
    </location>
</feature>
<feature type="compositionally biased region" description="Low complexity" evidence="1">
    <location>
        <begin position="122"/>
        <end position="136"/>
    </location>
</feature>
<name>A0A7R9JWR9_TIMGE</name>
<feature type="compositionally biased region" description="Polar residues" evidence="1">
    <location>
        <begin position="97"/>
        <end position="118"/>
    </location>
</feature>
<evidence type="ECO:0000313" key="2">
    <source>
        <dbReference type="EMBL" id="CAD7592126.1"/>
    </source>
</evidence>
<accession>A0A7R9JWR9</accession>
<reference evidence="2" key="1">
    <citation type="submission" date="2020-11" db="EMBL/GenBank/DDBJ databases">
        <authorList>
            <person name="Tran Van P."/>
        </authorList>
    </citation>
    <scope>NUCLEOTIDE SEQUENCE</scope>
</reference>
<feature type="region of interest" description="Disordered" evidence="1">
    <location>
        <begin position="1"/>
        <end position="67"/>
    </location>
</feature>
<feature type="compositionally biased region" description="Basic and acidic residues" evidence="1">
    <location>
        <begin position="22"/>
        <end position="40"/>
    </location>
</feature>
<sequence length="174" mass="19228">MTNKGPKSLKAAKITSSPYKLSLEESEKRKAEKQRKKEPEEFNIDSEESLPENEIGAPRPDNDDAVVAGPYQDHLCLAVAKQLQKTFGGWVPPFPGTSRQQELSGKSLQKSRSLPSQDLSESKSLQSKGLKGSKSLPFQGPQESKSLRFQGLQENKSFPSKGPQESKSLLSRTR</sequence>
<evidence type="ECO:0000256" key="1">
    <source>
        <dbReference type="SAM" id="MobiDB-lite"/>
    </source>
</evidence>
<dbReference type="EMBL" id="OE840703">
    <property type="protein sequence ID" value="CAD7592126.1"/>
    <property type="molecule type" value="Genomic_DNA"/>
</dbReference>
<protein>
    <submittedName>
        <fullName evidence="2">Uncharacterized protein</fullName>
    </submittedName>
</protein>
<feature type="compositionally biased region" description="Polar residues" evidence="1">
    <location>
        <begin position="152"/>
        <end position="174"/>
    </location>
</feature>
<organism evidence="2">
    <name type="scientific">Timema genevievae</name>
    <name type="common">Walking stick</name>
    <dbReference type="NCBI Taxonomy" id="629358"/>
    <lineage>
        <taxon>Eukaryota</taxon>
        <taxon>Metazoa</taxon>
        <taxon>Ecdysozoa</taxon>
        <taxon>Arthropoda</taxon>
        <taxon>Hexapoda</taxon>
        <taxon>Insecta</taxon>
        <taxon>Pterygota</taxon>
        <taxon>Neoptera</taxon>
        <taxon>Polyneoptera</taxon>
        <taxon>Phasmatodea</taxon>
        <taxon>Timematodea</taxon>
        <taxon>Timematoidea</taxon>
        <taxon>Timematidae</taxon>
        <taxon>Timema</taxon>
    </lineage>
</organism>
<feature type="region of interest" description="Disordered" evidence="1">
    <location>
        <begin position="88"/>
        <end position="174"/>
    </location>
</feature>
<proteinExistence type="predicted"/>
<gene>
    <name evidence="2" type="ORF">TGEB3V08_LOCUS4800</name>
</gene>
<dbReference type="AlphaFoldDB" id="A0A7R9JWR9"/>